<evidence type="ECO:0000313" key="3">
    <source>
        <dbReference type="Proteomes" id="UP000664056"/>
    </source>
</evidence>
<dbReference type="InterPro" id="IPR045584">
    <property type="entry name" value="Pilin-like"/>
</dbReference>
<evidence type="ECO:0000313" key="2">
    <source>
        <dbReference type="EMBL" id="MBN8122997.1"/>
    </source>
</evidence>
<dbReference type="Pfam" id="PF16732">
    <property type="entry name" value="ComP_DUS"/>
    <property type="match status" value="1"/>
</dbReference>
<dbReference type="PANTHER" id="PTHR30093:SF47">
    <property type="entry name" value="TYPE IV PILUS NON-CORE MINOR PILIN PILE"/>
    <property type="match status" value="1"/>
</dbReference>
<reference evidence="2" key="1">
    <citation type="submission" date="2021-03" db="EMBL/GenBank/DDBJ databases">
        <title>Study of the foodborne Vibrio vulnificus isolates from China.</title>
        <authorList>
            <person name="Zheng Z."/>
            <person name="Ye L."/>
        </authorList>
    </citation>
    <scope>NUCLEOTIDE SEQUENCE</scope>
    <source>
        <strain evidence="2">Vv1582</strain>
    </source>
</reference>
<keyword evidence="1" id="KW-1133">Transmembrane helix</keyword>
<sequence>MEMIRTNFCNTNTTLQKGMTLIELLIAVVIIGILTSIVYPSYTKYVIESHRTVAKADMAKIQLALEQSYNGAYQWSQIVSGSTCLICDSSSDRYKFEVASSATSAYIISAEAKTDKGQSKDPCLANETIKKMTLNSTNQAKPAACW</sequence>
<name>A0AAW4HFU3_VIBVL</name>
<keyword evidence="1" id="KW-0472">Membrane</keyword>
<feature type="transmembrane region" description="Helical" evidence="1">
    <location>
        <begin position="21"/>
        <end position="42"/>
    </location>
</feature>
<accession>A0AAW4HFU3</accession>
<dbReference type="SUPFAM" id="SSF54523">
    <property type="entry name" value="Pili subunits"/>
    <property type="match status" value="1"/>
</dbReference>
<dbReference type="InterPro" id="IPR031982">
    <property type="entry name" value="PilE-like"/>
</dbReference>
<keyword evidence="1" id="KW-0812">Transmembrane</keyword>
<dbReference type="Proteomes" id="UP000664056">
    <property type="component" value="Unassembled WGS sequence"/>
</dbReference>
<dbReference type="Gene3D" id="3.30.700.10">
    <property type="entry name" value="Glycoprotein, Type 4 Pilin"/>
    <property type="match status" value="1"/>
</dbReference>
<comment type="caution">
    <text evidence="2">The sequence shown here is derived from an EMBL/GenBank/DDBJ whole genome shotgun (WGS) entry which is preliminary data.</text>
</comment>
<dbReference type="Pfam" id="PF07963">
    <property type="entry name" value="N_methyl"/>
    <property type="match status" value="1"/>
</dbReference>
<dbReference type="GO" id="GO:0043683">
    <property type="term" value="P:type IV pilus assembly"/>
    <property type="evidence" value="ECO:0007669"/>
    <property type="project" value="InterPro"/>
</dbReference>
<gene>
    <name evidence="2" type="ORF">J0J18_14725</name>
</gene>
<dbReference type="PROSITE" id="PS00409">
    <property type="entry name" value="PROKAR_NTER_METHYL"/>
    <property type="match status" value="1"/>
</dbReference>
<dbReference type="AlphaFoldDB" id="A0AAW4HFU3"/>
<dbReference type="PANTHER" id="PTHR30093">
    <property type="entry name" value="GENERAL SECRETION PATHWAY PROTEIN G"/>
    <property type="match status" value="1"/>
</dbReference>
<evidence type="ECO:0000256" key="1">
    <source>
        <dbReference type="SAM" id="Phobius"/>
    </source>
</evidence>
<dbReference type="NCBIfam" id="TIGR02532">
    <property type="entry name" value="IV_pilin_GFxxxE"/>
    <property type="match status" value="1"/>
</dbReference>
<proteinExistence type="predicted"/>
<protein>
    <submittedName>
        <fullName evidence="2">Prepilin-type N-terminal cleavage/methylation domain-containing protein</fullName>
    </submittedName>
</protein>
<dbReference type="InterPro" id="IPR012902">
    <property type="entry name" value="N_methyl_site"/>
</dbReference>
<organism evidence="2 3">
    <name type="scientific">Vibrio vulnificus</name>
    <dbReference type="NCBI Taxonomy" id="672"/>
    <lineage>
        <taxon>Bacteria</taxon>
        <taxon>Pseudomonadati</taxon>
        <taxon>Pseudomonadota</taxon>
        <taxon>Gammaproteobacteria</taxon>
        <taxon>Vibrionales</taxon>
        <taxon>Vibrionaceae</taxon>
        <taxon>Vibrio</taxon>
    </lineage>
</organism>
<dbReference type="EMBL" id="JAFKOQ010000009">
    <property type="protein sequence ID" value="MBN8122997.1"/>
    <property type="molecule type" value="Genomic_DNA"/>
</dbReference>